<evidence type="ECO:0000313" key="3">
    <source>
        <dbReference type="Proteomes" id="UP000799538"/>
    </source>
</evidence>
<sequence length="83" mass="9223">MTALYVEGHWACLLLVVAVASLTSVWEPDVPLLRICSKFHEGGALLRQECWIVVARRLGVILRPTSSARVHFKERSPGVDITP</sequence>
<feature type="signal peptide" evidence="1">
    <location>
        <begin position="1"/>
        <end position="20"/>
    </location>
</feature>
<organism evidence="2 3">
    <name type="scientific">Elsinoe ampelina</name>
    <dbReference type="NCBI Taxonomy" id="302913"/>
    <lineage>
        <taxon>Eukaryota</taxon>
        <taxon>Fungi</taxon>
        <taxon>Dikarya</taxon>
        <taxon>Ascomycota</taxon>
        <taxon>Pezizomycotina</taxon>
        <taxon>Dothideomycetes</taxon>
        <taxon>Dothideomycetidae</taxon>
        <taxon>Myriangiales</taxon>
        <taxon>Elsinoaceae</taxon>
        <taxon>Elsinoe</taxon>
    </lineage>
</organism>
<dbReference type="EMBL" id="ML992511">
    <property type="protein sequence ID" value="KAF2221091.1"/>
    <property type="molecule type" value="Genomic_DNA"/>
</dbReference>
<accession>A0A6A6G5P9</accession>
<reference evidence="3" key="1">
    <citation type="journal article" date="2020" name="Stud. Mycol.">
        <title>101 Dothideomycetes genomes: A test case for predicting lifestyles and emergence of pathogens.</title>
        <authorList>
            <person name="Haridas S."/>
            <person name="Albert R."/>
            <person name="Binder M."/>
            <person name="Bloem J."/>
            <person name="LaButti K."/>
            <person name="Salamov A."/>
            <person name="Andreopoulos B."/>
            <person name="Baker S."/>
            <person name="Barry K."/>
            <person name="Bills G."/>
            <person name="Bluhm B."/>
            <person name="Cannon C."/>
            <person name="Castanera R."/>
            <person name="Culley D."/>
            <person name="Daum C."/>
            <person name="Ezra D."/>
            <person name="Gonzalez J."/>
            <person name="Henrissat B."/>
            <person name="Kuo A."/>
            <person name="Liang C."/>
            <person name="Lipzen A."/>
            <person name="Lutzoni F."/>
            <person name="Magnuson J."/>
            <person name="Mondo S."/>
            <person name="Nolan M."/>
            <person name="Ohm R."/>
            <person name="Pangilinan J."/>
            <person name="Park H.-J."/>
            <person name="Ramirez L."/>
            <person name="Alfaro M."/>
            <person name="Sun H."/>
            <person name="Tritt A."/>
            <person name="Yoshinaga Y."/>
            <person name="Zwiers L.-H."/>
            <person name="Turgeon B."/>
            <person name="Goodwin S."/>
            <person name="Spatafora J."/>
            <person name="Crous P."/>
            <person name="Grigoriev I."/>
        </authorList>
    </citation>
    <scope>NUCLEOTIDE SEQUENCE [LARGE SCALE GENOMIC DNA]</scope>
    <source>
        <strain evidence="3">CECT 20119</strain>
    </source>
</reference>
<gene>
    <name evidence="2" type="ORF">BDZ85DRAFT_266271</name>
</gene>
<keyword evidence="1" id="KW-0732">Signal</keyword>
<name>A0A6A6G5P9_9PEZI</name>
<proteinExistence type="predicted"/>
<keyword evidence="3" id="KW-1185">Reference proteome</keyword>
<evidence type="ECO:0008006" key="4">
    <source>
        <dbReference type="Google" id="ProtNLM"/>
    </source>
</evidence>
<dbReference type="Proteomes" id="UP000799538">
    <property type="component" value="Unassembled WGS sequence"/>
</dbReference>
<feature type="chain" id="PRO_5025350236" description="Secreted protein" evidence="1">
    <location>
        <begin position="21"/>
        <end position="83"/>
    </location>
</feature>
<evidence type="ECO:0000256" key="1">
    <source>
        <dbReference type="SAM" id="SignalP"/>
    </source>
</evidence>
<protein>
    <recommendedName>
        <fullName evidence="4">Secreted protein</fullName>
    </recommendedName>
</protein>
<evidence type="ECO:0000313" key="2">
    <source>
        <dbReference type="EMBL" id="KAF2221091.1"/>
    </source>
</evidence>
<dbReference type="AlphaFoldDB" id="A0A6A6G5P9"/>